<comment type="caution">
    <text evidence="8">The sequence shown here is derived from an EMBL/GenBank/DDBJ whole genome shotgun (WGS) entry which is preliminary data.</text>
</comment>
<comment type="function">
    <text evidence="6">Forms part of the polypeptide exit tunnel.</text>
</comment>
<dbReference type="RefSeq" id="WP_343751417.1">
    <property type="nucleotide sequence ID" value="NZ_BAAADM010000021.1"/>
</dbReference>
<dbReference type="NCBIfam" id="TIGR03953">
    <property type="entry name" value="rplD_bact"/>
    <property type="match status" value="1"/>
</dbReference>
<dbReference type="PANTHER" id="PTHR10746:SF6">
    <property type="entry name" value="LARGE RIBOSOMAL SUBUNIT PROTEIN UL4M"/>
    <property type="match status" value="1"/>
</dbReference>
<dbReference type="HAMAP" id="MF_01328_B">
    <property type="entry name" value="Ribosomal_uL4_B"/>
    <property type="match status" value="1"/>
</dbReference>
<dbReference type="PANTHER" id="PTHR10746">
    <property type="entry name" value="50S RIBOSOMAL PROTEIN L4"/>
    <property type="match status" value="1"/>
</dbReference>
<accession>A0ABP3IZ65</accession>
<evidence type="ECO:0000313" key="9">
    <source>
        <dbReference type="Proteomes" id="UP001501459"/>
    </source>
</evidence>
<evidence type="ECO:0000256" key="7">
    <source>
        <dbReference type="SAM" id="MobiDB-lite"/>
    </source>
</evidence>
<dbReference type="Proteomes" id="UP001501459">
    <property type="component" value="Unassembled WGS sequence"/>
</dbReference>
<proteinExistence type="inferred from homology"/>
<evidence type="ECO:0000256" key="5">
    <source>
        <dbReference type="ARBA" id="ARBA00035244"/>
    </source>
</evidence>
<name>A0ABP3IZ65_9BACI</name>
<feature type="compositionally biased region" description="Basic residues" evidence="7">
    <location>
        <begin position="63"/>
        <end position="77"/>
    </location>
</feature>
<evidence type="ECO:0000313" key="8">
    <source>
        <dbReference type="EMBL" id="GAA0434337.1"/>
    </source>
</evidence>
<evidence type="ECO:0000256" key="3">
    <source>
        <dbReference type="ARBA" id="ARBA00022980"/>
    </source>
</evidence>
<keyword evidence="6" id="KW-0694">RNA-binding</keyword>
<dbReference type="GO" id="GO:0005840">
    <property type="term" value="C:ribosome"/>
    <property type="evidence" value="ECO:0007669"/>
    <property type="project" value="UniProtKB-KW"/>
</dbReference>
<dbReference type="Pfam" id="PF00573">
    <property type="entry name" value="Ribosomal_L4"/>
    <property type="match status" value="1"/>
</dbReference>
<evidence type="ECO:0000256" key="2">
    <source>
        <dbReference type="ARBA" id="ARBA00011838"/>
    </source>
</evidence>
<evidence type="ECO:0000256" key="1">
    <source>
        <dbReference type="ARBA" id="ARBA00010528"/>
    </source>
</evidence>
<sequence>MPKVALLKQDGSQSGDVQLNDAVFGIEPNRHVLHEAVVMQQASLRQGTHKVKKRSEVSGGGKKPWRQKGTGRARHGSIRSPHWVGGGVVFGPAPRNYSYKLPKKVRRLALKSAYSTKVQEDDMVVLDDISIETPKTKDVKRLLEALDVNTKALIVTSDNDENIVLSANNLPNVDVLTVEDVSVLDLLNHDKLIITKDAAEKAGEVLAR</sequence>
<dbReference type="Gene3D" id="3.40.1370.10">
    <property type="match status" value="1"/>
</dbReference>
<protein>
    <recommendedName>
        <fullName evidence="5 6">Large ribosomal subunit protein uL4</fullName>
    </recommendedName>
</protein>
<keyword evidence="6" id="KW-0699">rRNA-binding</keyword>
<dbReference type="InterPro" id="IPR013005">
    <property type="entry name" value="Ribosomal_uL4-like"/>
</dbReference>
<evidence type="ECO:0000256" key="6">
    <source>
        <dbReference type="HAMAP-Rule" id="MF_01328"/>
    </source>
</evidence>
<feature type="region of interest" description="Disordered" evidence="7">
    <location>
        <begin position="43"/>
        <end position="78"/>
    </location>
</feature>
<reference evidence="9" key="1">
    <citation type="journal article" date="2019" name="Int. J. Syst. Evol. Microbiol.">
        <title>The Global Catalogue of Microorganisms (GCM) 10K type strain sequencing project: providing services to taxonomists for standard genome sequencing and annotation.</title>
        <authorList>
            <consortium name="The Broad Institute Genomics Platform"/>
            <consortium name="The Broad Institute Genome Sequencing Center for Infectious Disease"/>
            <person name="Wu L."/>
            <person name="Ma J."/>
        </authorList>
    </citation>
    <scope>NUCLEOTIDE SEQUENCE [LARGE SCALE GENOMIC DNA]</scope>
    <source>
        <strain evidence="9">JCM 12149</strain>
    </source>
</reference>
<dbReference type="InterPro" id="IPR002136">
    <property type="entry name" value="Ribosomal_uL4"/>
</dbReference>
<comment type="subunit">
    <text evidence="2 6">Part of the 50S ribosomal subunit.</text>
</comment>
<dbReference type="EMBL" id="BAAADM010000021">
    <property type="protein sequence ID" value="GAA0434337.1"/>
    <property type="molecule type" value="Genomic_DNA"/>
</dbReference>
<dbReference type="SUPFAM" id="SSF52166">
    <property type="entry name" value="Ribosomal protein L4"/>
    <property type="match status" value="1"/>
</dbReference>
<comment type="function">
    <text evidence="6">One of the primary rRNA binding proteins, this protein initially binds near the 5'-end of the 23S rRNA. It is important during the early stages of 50S assembly. It makes multiple contacts with different domains of the 23S rRNA in the assembled 50S subunit and ribosome.</text>
</comment>
<gene>
    <name evidence="6 8" type="primary">rplD</name>
    <name evidence="8" type="ORF">GCM10008983_08660</name>
</gene>
<keyword evidence="3 6" id="KW-0689">Ribosomal protein</keyword>
<keyword evidence="9" id="KW-1185">Reference proteome</keyword>
<keyword evidence="4 6" id="KW-0687">Ribonucleoprotein</keyword>
<dbReference type="InterPro" id="IPR023574">
    <property type="entry name" value="Ribosomal_uL4_dom_sf"/>
</dbReference>
<organism evidence="8 9">
    <name type="scientific">Lentibacillus halophilus</name>
    <dbReference type="NCBI Taxonomy" id="295065"/>
    <lineage>
        <taxon>Bacteria</taxon>
        <taxon>Bacillati</taxon>
        <taxon>Bacillota</taxon>
        <taxon>Bacilli</taxon>
        <taxon>Bacillales</taxon>
        <taxon>Bacillaceae</taxon>
        <taxon>Lentibacillus</taxon>
    </lineage>
</organism>
<evidence type="ECO:0000256" key="4">
    <source>
        <dbReference type="ARBA" id="ARBA00023274"/>
    </source>
</evidence>
<comment type="similarity">
    <text evidence="1 6">Belongs to the universal ribosomal protein uL4 family.</text>
</comment>